<evidence type="ECO:0000313" key="5">
    <source>
        <dbReference type="EMBL" id="SFQ25039.1"/>
    </source>
</evidence>
<dbReference type="GO" id="GO:0000166">
    <property type="term" value="F:nucleotide binding"/>
    <property type="evidence" value="ECO:0007669"/>
    <property type="project" value="InterPro"/>
</dbReference>
<dbReference type="RefSeq" id="WP_090659015.1">
    <property type="nucleotide sequence ID" value="NZ_FOXQ01000007.1"/>
</dbReference>
<reference evidence="5 6" key="1">
    <citation type="submission" date="2016-10" db="EMBL/GenBank/DDBJ databases">
        <authorList>
            <person name="de Groot N.N."/>
        </authorList>
    </citation>
    <scope>NUCLEOTIDE SEQUENCE [LARGE SCALE GENOMIC DNA]</scope>
    <source>
        <strain evidence="5 6">DSM 28286</strain>
    </source>
</reference>
<dbReference type="AlphaFoldDB" id="A0A1I5WZ86"/>
<organism evidence="5 6">
    <name type="scientific">Parafilimonas terrae</name>
    <dbReference type="NCBI Taxonomy" id="1465490"/>
    <lineage>
        <taxon>Bacteria</taxon>
        <taxon>Pseudomonadati</taxon>
        <taxon>Bacteroidota</taxon>
        <taxon>Chitinophagia</taxon>
        <taxon>Chitinophagales</taxon>
        <taxon>Chitinophagaceae</taxon>
        <taxon>Parafilimonas</taxon>
    </lineage>
</organism>
<dbReference type="Pfam" id="PF01408">
    <property type="entry name" value="GFO_IDH_MocA"/>
    <property type="match status" value="1"/>
</dbReference>
<dbReference type="InterPro" id="IPR036291">
    <property type="entry name" value="NAD(P)-bd_dom_sf"/>
</dbReference>
<dbReference type="Gene3D" id="3.30.360.10">
    <property type="entry name" value="Dihydrodipicolinate Reductase, domain 2"/>
    <property type="match status" value="1"/>
</dbReference>
<keyword evidence="2" id="KW-0560">Oxidoreductase</keyword>
<dbReference type="InterPro" id="IPR051317">
    <property type="entry name" value="Gfo/Idh/MocA_oxidoreduct"/>
</dbReference>
<dbReference type="PANTHER" id="PTHR43708">
    <property type="entry name" value="CONSERVED EXPRESSED OXIDOREDUCTASE (EUROFUNG)"/>
    <property type="match status" value="1"/>
</dbReference>
<sequence>MEKIINTGIIGFGVGGNTFHAPIISTTEGYNISSIRARKDNEVAIAKERYLNAAIKDNTDDIINDPAIELVVITTPNAYHHPLAKQALQAGKHVVLDKPITISSADADDLIKIAKEQNRILSVYHNRRYDSDFRTVKKILDGQLLGRLVEFESHYDRFRNYLKPGAWREKDEPGAGILYDLGAHLIDQPLLLFGMPEAITADVRVQREGTKATDNFEVILHYPGLKVTLKAGMLVSQPLPRYIILGEKGSFVKYGLDVQEAALKAGLTAHTKSDWGIEPESVWGNLVTEINGVNFSGKVQSEKGDYRDFYRNVYHAIVNNKPLDVTAAHARNIIRVIELSIQSSEERRTVDCKGAFV</sequence>
<evidence type="ECO:0000259" key="4">
    <source>
        <dbReference type="Pfam" id="PF02894"/>
    </source>
</evidence>
<feature type="domain" description="Gfo/Idh/MocA-like oxidoreductase N-terminal" evidence="3">
    <location>
        <begin position="5"/>
        <end position="125"/>
    </location>
</feature>
<comment type="similarity">
    <text evidence="1">Belongs to the Gfo/Idh/MocA family.</text>
</comment>
<evidence type="ECO:0000259" key="3">
    <source>
        <dbReference type="Pfam" id="PF01408"/>
    </source>
</evidence>
<protein>
    <submittedName>
        <fullName evidence="5">Predicted dehydrogenase</fullName>
    </submittedName>
</protein>
<name>A0A1I5WZ86_9BACT</name>
<dbReference type="Proteomes" id="UP000199031">
    <property type="component" value="Unassembled WGS sequence"/>
</dbReference>
<evidence type="ECO:0000256" key="1">
    <source>
        <dbReference type="ARBA" id="ARBA00010928"/>
    </source>
</evidence>
<dbReference type="Pfam" id="PF02894">
    <property type="entry name" value="GFO_IDH_MocA_C"/>
    <property type="match status" value="1"/>
</dbReference>
<dbReference type="OrthoDB" id="9815825at2"/>
<dbReference type="SUPFAM" id="SSF55347">
    <property type="entry name" value="Glyceraldehyde-3-phosphate dehydrogenase-like, C-terminal domain"/>
    <property type="match status" value="1"/>
</dbReference>
<feature type="domain" description="Gfo/Idh/MocA-like oxidoreductase C-terminal" evidence="4">
    <location>
        <begin position="137"/>
        <end position="351"/>
    </location>
</feature>
<evidence type="ECO:0000256" key="2">
    <source>
        <dbReference type="ARBA" id="ARBA00023002"/>
    </source>
</evidence>
<dbReference type="EMBL" id="FOXQ01000007">
    <property type="protein sequence ID" value="SFQ25039.1"/>
    <property type="molecule type" value="Genomic_DNA"/>
</dbReference>
<dbReference type="InterPro" id="IPR000683">
    <property type="entry name" value="Gfo/Idh/MocA-like_OxRdtase_N"/>
</dbReference>
<accession>A0A1I5WZ86</accession>
<dbReference type="NCBIfam" id="NF008607">
    <property type="entry name" value="PRK11579.1"/>
    <property type="match status" value="1"/>
</dbReference>
<dbReference type="InterPro" id="IPR004104">
    <property type="entry name" value="Gfo/Idh/MocA-like_OxRdtase_C"/>
</dbReference>
<dbReference type="GO" id="GO:0016491">
    <property type="term" value="F:oxidoreductase activity"/>
    <property type="evidence" value="ECO:0007669"/>
    <property type="project" value="UniProtKB-KW"/>
</dbReference>
<dbReference type="PANTHER" id="PTHR43708:SF5">
    <property type="entry name" value="CONSERVED EXPRESSED OXIDOREDUCTASE (EUROFUNG)-RELATED"/>
    <property type="match status" value="1"/>
</dbReference>
<dbReference type="STRING" id="1465490.SAMN05444277_107100"/>
<evidence type="ECO:0000313" key="6">
    <source>
        <dbReference type="Proteomes" id="UP000199031"/>
    </source>
</evidence>
<proteinExistence type="inferred from homology"/>
<keyword evidence="6" id="KW-1185">Reference proteome</keyword>
<gene>
    <name evidence="5" type="ORF">SAMN05444277_107100</name>
</gene>
<dbReference type="Gene3D" id="3.40.50.720">
    <property type="entry name" value="NAD(P)-binding Rossmann-like Domain"/>
    <property type="match status" value="1"/>
</dbReference>
<dbReference type="SUPFAM" id="SSF51735">
    <property type="entry name" value="NAD(P)-binding Rossmann-fold domains"/>
    <property type="match status" value="1"/>
</dbReference>